<feature type="region of interest" description="Disordered" evidence="4">
    <location>
        <begin position="248"/>
        <end position="271"/>
    </location>
</feature>
<evidence type="ECO:0000313" key="8">
    <source>
        <dbReference type="Proteomes" id="UP000006755"/>
    </source>
</evidence>
<dbReference type="SUPFAM" id="SSF69593">
    <property type="entry name" value="Glycerol-3-phosphate (1)-acyltransferase"/>
    <property type="match status" value="1"/>
</dbReference>
<organism evidence="7 8">
    <name type="scientific">Gallaecimonas xiamenensis 3-C-1</name>
    <dbReference type="NCBI Taxonomy" id="745411"/>
    <lineage>
        <taxon>Bacteria</taxon>
        <taxon>Pseudomonadati</taxon>
        <taxon>Pseudomonadota</taxon>
        <taxon>Gammaproteobacteria</taxon>
        <taxon>Enterobacterales</taxon>
        <taxon>Gallaecimonadaceae</taxon>
        <taxon>Gallaecimonas</taxon>
    </lineage>
</organism>
<name>K2JN48_9GAMM</name>
<feature type="transmembrane region" description="Helical" evidence="5">
    <location>
        <begin position="12"/>
        <end position="34"/>
    </location>
</feature>
<feature type="domain" description="Phospholipid/glycerol acyltransferase" evidence="6">
    <location>
        <begin position="82"/>
        <end position="192"/>
    </location>
</feature>
<evidence type="ECO:0000256" key="5">
    <source>
        <dbReference type="SAM" id="Phobius"/>
    </source>
</evidence>
<dbReference type="Pfam" id="PF01553">
    <property type="entry name" value="Acyltransferase"/>
    <property type="match status" value="1"/>
</dbReference>
<accession>K2JN48</accession>
<protein>
    <submittedName>
        <fullName evidence="7">Phospholipid biosynthesis acyltransferase</fullName>
    </submittedName>
</protein>
<evidence type="ECO:0000259" key="6">
    <source>
        <dbReference type="SMART" id="SM00563"/>
    </source>
</evidence>
<comment type="pathway">
    <text evidence="1">Lipid metabolism.</text>
</comment>
<comment type="caution">
    <text evidence="7">The sequence shown here is derived from an EMBL/GenBank/DDBJ whole genome shotgun (WGS) entry which is preliminary data.</text>
</comment>
<dbReference type="AlphaFoldDB" id="K2JN48"/>
<dbReference type="PANTHER" id="PTHR10434">
    <property type="entry name" value="1-ACYL-SN-GLYCEROL-3-PHOSPHATE ACYLTRANSFERASE"/>
    <property type="match status" value="1"/>
</dbReference>
<keyword evidence="3 7" id="KW-0012">Acyltransferase</keyword>
<dbReference type="GO" id="GO:0006654">
    <property type="term" value="P:phosphatidic acid biosynthetic process"/>
    <property type="evidence" value="ECO:0007669"/>
    <property type="project" value="TreeGrafter"/>
</dbReference>
<keyword evidence="5" id="KW-1133">Transmembrane helix</keyword>
<keyword evidence="5" id="KW-0812">Transmembrane</keyword>
<dbReference type="STRING" id="745411.B3C1_03630"/>
<dbReference type="eggNOG" id="COG0204">
    <property type="taxonomic scope" value="Bacteria"/>
</dbReference>
<keyword evidence="2 7" id="KW-0808">Transferase</keyword>
<dbReference type="Proteomes" id="UP000006755">
    <property type="component" value="Unassembled WGS sequence"/>
</dbReference>
<dbReference type="PANTHER" id="PTHR10434:SF66">
    <property type="entry name" value="PHOSPHOLIPID_GLYCEROL ACYLTRANSFERASE DOMAIN-CONTAINING PROTEIN"/>
    <property type="match status" value="1"/>
</dbReference>
<keyword evidence="8" id="KW-1185">Reference proteome</keyword>
<dbReference type="CDD" id="cd07989">
    <property type="entry name" value="LPLAT_AGPAT-like"/>
    <property type="match status" value="1"/>
</dbReference>
<evidence type="ECO:0000256" key="2">
    <source>
        <dbReference type="ARBA" id="ARBA00022679"/>
    </source>
</evidence>
<evidence type="ECO:0000256" key="1">
    <source>
        <dbReference type="ARBA" id="ARBA00005189"/>
    </source>
</evidence>
<evidence type="ECO:0000256" key="4">
    <source>
        <dbReference type="SAM" id="MobiDB-lite"/>
    </source>
</evidence>
<dbReference type="InterPro" id="IPR002123">
    <property type="entry name" value="Plipid/glycerol_acylTrfase"/>
</dbReference>
<sequence length="271" mass="29755">MNRLWRILATGLAFSLFGIGGVCLSLTVFPVISWRYRDTLKRKQVARRVVSASFRFFLNSLQWLGICRYRVGGEVALNAQPAVVVANHPSLLDVVLLIAAMPKADCVVKAGIWKNPFMRGVVRATGYISNANQGEDLIQAAKASLDQGFSLIIFPEGTRTEPNISLNPLTRGAAQLALRTGYPLLPVHLTVEPRTLTKQTAWYQVPARPFLLQAEVGCLIEPQCFATDDPATALSAREMTRHLAAVLKKENNTDDQSGNRTESPDHQCLGA</sequence>
<gene>
    <name evidence="7" type="ORF">B3C1_03630</name>
</gene>
<dbReference type="SMART" id="SM00563">
    <property type="entry name" value="PlsC"/>
    <property type="match status" value="1"/>
</dbReference>
<keyword evidence="5" id="KW-0472">Membrane</keyword>
<evidence type="ECO:0000313" key="7">
    <source>
        <dbReference type="EMBL" id="EKE76653.1"/>
    </source>
</evidence>
<proteinExistence type="predicted"/>
<evidence type="ECO:0000256" key="3">
    <source>
        <dbReference type="ARBA" id="ARBA00023315"/>
    </source>
</evidence>
<dbReference type="PATRIC" id="fig|745411.4.peg.716"/>
<reference evidence="7 8" key="1">
    <citation type="journal article" date="2012" name="J. Bacteriol.">
        <title>Genome Sequence of Gallaecimonas xiamenensis Type Strain 3-C-1.</title>
        <authorList>
            <person name="Lai Q."/>
            <person name="Wang L."/>
            <person name="Wang W."/>
            <person name="Shao Z."/>
        </authorList>
    </citation>
    <scope>NUCLEOTIDE SEQUENCE [LARGE SCALE GENOMIC DNA]</scope>
    <source>
        <strain evidence="7 8">3-C-1</strain>
    </source>
</reference>
<dbReference type="GO" id="GO:0003841">
    <property type="term" value="F:1-acylglycerol-3-phosphate O-acyltransferase activity"/>
    <property type="evidence" value="ECO:0007669"/>
    <property type="project" value="TreeGrafter"/>
</dbReference>
<dbReference type="EMBL" id="AMRI01000004">
    <property type="protein sequence ID" value="EKE76653.1"/>
    <property type="molecule type" value="Genomic_DNA"/>
</dbReference>